<dbReference type="InterPro" id="IPR011006">
    <property type="entry name" value="CheY-like_superfamily"/>
</dbReference>
<dbReference type="InterPro" id="IPR001789">
    <property type="entry name" value="Sig_transdc_resp-reg_receiver"/>
</dbReference>
<dbReference type="GO" id="GO:0000160">
    <property type="term" value="P:phosphorelay signal transduction system"/>
    <property type="evidence" value="ECO:0007669"/>
    <property type="project" value="InterPro"/>
</dbReference>
<organism evidence="4 5">
    <name type="scientific">Brumimicrobium oceani</name>
    <dbReference type="NCBI Taxonomy" id="2100725"/>
    <lineage>
        <taxon>Bacteria</taxon>
        <taxon>Pseudomonadati</taxon>
        <taxon>Bacteroidota</taxon>
        <taxon>Flavobacteriia</taxon>
        <taxon>Flavobacteriales</taxon>
        <taxon>Crocinitomicaceae</taxon>
        <taxon>Brumimicrobium</taxon>
    </lineage>
</organism>
<dbReference type="SMART" id="SM00448">
    <property type="entry name" value="REC"/>
    <property type="match status" value="1"/>
</dbReference>
<name>A0A2U2XGC4_9FLAO</name>
<accession>A0A2U2XGC4</accession>
<protein>
    <recommendedName>
        <fullName evidence="3">Response regulatory domain-containing protein</fullName>
    </recommendedName>
</protein>
<reference evidence="4 5" key="1">
    <citation type="submission" date="2018-05" db="EMBL/GenBank/DDBJ databases">
        <title>Brumimicrobium oceani sp. nov., isolated from coastal sediment.</title>
        <authorList>
            <person name="Kou Y."/>
        </authorList>
    </citation>
    <scope>NUCLEOTIDE SEQUENCE [LARGE SCALE GENOMIC DNA]</scope>
    <source>
        <strain evidence="4 5">C305</strain>
    </source>
</reference>
<dbReference type="OrthoDB" id="9796457at2"/>
<dbReference type="Gene3D" id="3.40.50.2300">
    <property type="match status" value="1"/>
</dbReference>
<feature type="domain" description="Response regulatory" evidence="3">
    <location>
        <begin position="28"/>
        <end position="143"/>
    </location>
</feature>
<keyword evidence="5" id="KW-1185">Reference proteome</keyword>
<gene>
    <name evidence="4" type="ORF">DIT68_00695</name>
</gene>
<comment type="caution">
    <text evidence="4">The sequence shown here is derived from an EMBL/GenBank/DDBJ whole genome shotgun (WGS) entry which is preliminary data.</text>
</comment>
<evidence type="ECO:0000256" key="1">
    <source>
        <dbReference type="ARBA" id="ARBA00022553"/>
    </source>
</evidence>
<feature type="modified residue" description="4-aspartylphosphate" evidence="2">
    <location>
        <position position="77"/>
    </location>
</feature>
<dbReference type="AlphaFoldDB" id="A0A2U2XGC4"/>
<keyword evidence="1 2" id="KW-0597">Phosphoprotein</keyword>
<dbReference type="Pfam" id="PF00072">
    <property type="entry name" value="Response_reg"/>
    <property type="match status" value="1"/>
</dbReference>
<dbReference type="SUPFAM" id="SSF52172">
    <property type="entry name" value="CheY-like"/>
    <property type="match status" value="1"/>
</dbReference>
<evidence type="ECO:0000256" key="2">
    <source>
        <dbReference type="PROSITE-ProRule" id="PRU00169"/>
    </source>
</evidence>
<dbReference type="CDD" id="cd17546">
    <property type="entry name" value="REC_hyHK_CKI1_RcsC-like"/>
    <property type="match status" value="1"/>
</dbReference>
<dbReference type="RefSeq" id="WP_109357893.1">
    <property type="nucleotide sequence ID" value="NZ_QFRJ01000001.1"/>
</dbReference>
<dbReference type="InterPro" id="IPR050956">
    <property type="entry name" value="2C_system_His_kinase"/>
</dbReference>
<proteinExistence type="predicted"/>
<sequence>MTNVEHNTHSDDKYTSKNFNFKLLENRKILIIEDHILNLVLTSKVLELYRIKTFKARNGVEAIKMLENLEVDLILMDIQMPLKNGIETTKELIYEKGLKTPIVALTTHAYKSEIKEYFEAGMVDWVAKPFIENELINTIAKHIK</sequence>
<dbReference type="Proteomes" id="UP000245370">
    <property type="component" value="Unassembled WGS sequence"/>
</dbReference>
<dbReference type="PANTHER" id="PTHR43719:SF28">
    <property type="entry name" value="PEROXIDE STRESS-ACTIVATED HISTIDINE KINASE MAK1-RELATED"/>
    <property type="match status" value="1"/>
</dbReference>
<evidence type="ECO:0000313" key="4">
    <source>
        <dbReference type="EMBL" id="PWH86813.1"/>
    </source>
</evidence>
<dbReference type="PROSITE" id="PS50110">
    <property type="entry name" value="RESPONSE_REGULATORY"/>
    <property type="match status" value="1"/>
</dbReference>
<evidence type="ECO:0000259" key="3">
    <source>
        <dbReference type="PROSITE" id="PS50110"/>
    </source>
</evidence>
<dbReference type="EMBL" id="QFRJ01000001">
    <property type="protein sequence ID" value="PWH86813.1"/>
    <property type="molecule type" value="Genomic_DNA"/>
</dbReference>
<dbReference type="PANTHER" id="PTHR43719">
    <property type="entry name" value="TWO-COMPONENT HISTIDINE KINASE"/>
    <property type="match status" value="1"/>
</dbReference>
<reference evidence="4 5" key="2">
    <citation type="submission" date="2018-05" db="EMBL/GenBank/DDBJ databases">
        <authorList>
            <person name="Lanie J.A."/>
            <person name="Ng W.-L."/>
            <person name="Kazmierczak K.M."/>
            <person name="Andrzejewski T.M."/>
            <person name="Davidsen T.M."/>
            <person name="Wayne K.J."/>
            <person name="Tettelin H."/>
            <person name="Glass J.I."/>
            <person name="Rusch D."/>
            <person name="Podicherti R."/>
            <person name="Tsui H.-C.T."/>
            <person name="Winkler M.E."/>
        </authorList>
    </citation>
    <scope>NUCLEOTIDE SEQUENCE [LARGE SCALE GENOMIC DNA]</scope>
    <source>
        <strain evidence="4 5">C305</strain>
    </source>
</reference>
<evidence type="ECO:0000313" key="5">
    <source>
        <dbReference type="Proteomes" id="UP000245370"/>
    </source>
</evidence>